<keyword evidence="3" id="KW-0597">Phosphoprotein</keyword>
<dbReference type="InterPro" id="IPR005467">
    <property type="entry name" value="His_kinase_dom"/>
</dbReference>
<dbReference type="PANTHER" id="PTHR43304">
    <property type="entry name" value="PHYTOCHROME-LIKE PROTEIN CPH1"/>
    <property type="match status" value="1"/>
</dbReference>
<dbReference type="EMBL" id="MAAX01000208">
    <property type="protein sequence ID" value="OUS09756.1"/>
    <property type="molecule type" value="Genomic_DNA"/>
</dbReference>
<evidence type="ECO:0000259" key="6">
    <source>
        <dbReference type="PROSITE" id="PS50109"/>
    </source>
</evidence>
<dbReference type="SMART" id="SM00387">
    <property type="entry name" value="HATPase_c"/>
    <property type="match status" value="1"/>
</dbReference>
<dbReference type="InterPro" id="IPR004358">
    <property type="entry name" value="Sig_transdc_His_kin-like_C"/>
</dbReference>
<dbReference type="RefSeq" id="WP_303687977.1">
    <property type="nucleotide sequence ID" value="NZ_CAJXYO010000054.1"/>
</dbReference>
<keyword evidence="4" id="KW-0808">Transferase</keyword>
<comment type="caution">
    <text evidence="7">The sequence shown here is derived from an EMBL/GenBank/DDBJ whole genome shotgun (WGS) entry which is preliminary data.</text>
</comment>
<evidence type="ECO:0000313" key="7">
    <source>
        <dbReference type="EMBL" id="OUS09756.1"/>
    </source>
</evidence>
<dbReference type="Gene3D" id="3.30.565.10">
    <property type="entry name" value="Histidine kinase-like ATPase, C-terminal domain"/>
    <property type="match status" value="1"/>
</dbReference>
<dbReference type="PROSITE" id="PS50109">
    <property type="entry name" value="HIS_KIN"/>
    <property type="match status" value="1"/>
</dbReference>
<dbReference type="GO" id="GO:0004673">
    <property type="term" value="F:protein histidine kinase activity"/>
    <property type="evidence" value="ECO:0007669"/>
    <property type="project" value="UniProtKB-EC"/>
</dbReference>
<organism evidence="7 8">
    <name type="scientific">Nonlabens dokdonensis</name>
    <dbReference type="NCBI Taxonomy" id="328515"/>
    <lineage>
        <taxon>Bacteria</taxon>
        <taxon>Pseudomonadati</taxon>
        <taxon>Bacteroidota</taxon>
        <taxon>Flavobacteriia</taxon>
        <taxon>Flavobacteriales</taxon>
        <taxon>Flavobacteriaceae</taxon>
        <taxon>Nonlabens</taxon>
    </lineage>
</organism>
<dbReference type="PANTHER" id="PTHR43304:SF1">
    <property type="entry name" value="PAC DOMAIN-CONTAINING PROTEIN"/>
    <property type="match status" value="1"/>
</dbReference>
<name>A0A1Z8AHE0_9FLAO</name>
<dbReference type="SUPFAM" id="SSF55874">
    <property type="entry name" value="ATPase domain of HSP90 chaperone/DNA topoisomerase II/histidine kinase"/>
    <property type="match status" value="1"/>
</dbReference>
<reference evidence="8" key="1">
    <citation type="journal article" date="2017" name="Proc. Natl. Acad. Sci. U.S.A.">
        <title>Simulation of Deepwater Horizon oil plume reveals substrate specialization within a complex community of hydrocarbon-degraders.</title>
        <authorList>
            <person name="Hu P."/>
            <person name="Dubinsky E.A."/>
            <person name="Probst A.J."/>
            <person name="Wang J."/>
            <person name="Sieber C.M.K."/>
            <person name="Tom L.M."/>
            <person name="Gardinali P."/>
            <person name="Banfield J.F."/>
            <person name="Atlas R.M."/>
            <person name="Andersen G.L."/>
        </authorList>
    </citation>
    <scope>NUCLEOTIDE SEQUENCE [LARGE SCALE GENOMIC DNA]</scope>
</reference>
<accession>A0A1Z8AHE0</accession>
<keyword evidence="5" id="KW-0418">Kinase</keyword>
<evidence type="ECO:0000256" key="1">
    <source>
        <dbReference type="ARBA" id="ARBA00000085"/>
    </source>
</evidence>
<evidence type="ECO:0000256" key="4">
    <source>
        <dbReference type="ARBA" id="ARBA00022679"/>
    </source>
</evidence>
<dbReference type="InterPro" id="IPR036890">
    <property type="entry name" value="HATPase_C_sf"/>
</dbReference>
<dbReference type="InterPro" id="IPR003594">
    <property type="entry name" value="HATPase_dom"/>
</dbReference>
<gene>
    <name evidence="7" type="ORF">A9Q93_13505</name>
</gene>
<proteinExistence type="predicted"/>
<dbReference type="PRINTS" id="PR00344">
    <property type="entry name" value="BCTRLSENSOR"/>
</dbReference>
<dbReference type="AlphaFoldDB" id="A0A1Z8AHE0"/>
<dbReference type="Proteomes" id="UP000196102">
    <property type="component" value="Unassembled WGS sequence"/>
</dbReference>
<protein>
    <recommendedName>
        <fullName evidence="2">histidine kinase</fullName>
        <ecNumber evidence="2">2.7.13.3</ecNumber>
    </recommendedName>
</protein>
<feature type="domain" description="Histidine kinase" evidence="6">
    <location>
        <begin position="158"/>
        <end position="366"/>
    </location>
</feature>
<comment type="catalytic activity">
    <reaction evidence="1">
        <text>ATP + protein L-histidine = ADP + protein N-phospho-L-histidine.</text>
        <dbReference type="EC" id="2.7.13.3"/>
    </reaction>
</comment>
<dbReference type="Pfam" id="PF02518">
    <property type="entry name" value="HATPase_c"/>
    <property type="match status" value="1"/>
</dbReference>
<dbReference type="InterPro" id="IPR052162">
    <property type="entry name" value="Sensor_kinase/Photoreceptor"/>
</dbReference>
<evidence type="ECO:0000256" key="3">
    <source>
        <dbReference type="ARBA" id="ARBA00022553"/>
    </source>
</evidence>
<dbReference type="EC" id="2.7.13.3" evidence="2"/>
<evidence type="ECO:0000256" key="5">
    <source>
        <dbReference type="ARBA" id="ARBA00022777"/>
    </source>
</evidence>
<sequence length="366" mass="42207">MKIYPKEDLQLKLQDKDFFLNETARTTQTGSYSYNMITGLCYMDDIGRKVLSLPDNYNLTVRSALNLFVNPREAINRFYNFINGANFESDLELQDYNGKKLWVRISAKLLRDPETQEIVGIRGVFVSIDRFIKQGKELEKKAQVIESQNERLIHFAHIISHNLRSHSSNLELTLEAFAHEIEESQNPIFNNYLKEISSSLSQTLEHLNEVVTINTQHRNKEIVDIKEIFDSVIEENEQLIASTNCNIECNFSKLPRIYYVPSFLSSVLNNLLSNAIKYREPSRELKIKVTSKRKGNKELLTFEDNGIGIDLIKNGDKIFNMYRTFHTNKDARGVGLFLAKNQVESLEGDIFVKSTLGKGSRFTIKF</sequence>
<evidence type="ECO:0000256" key="2">
    <source>
        <dbReference type="ARBA" id="ARBA00012438"/>
    </source>
</evidence>
<evidence type="ECO:0000313" key="8">
    <source>
        <dbReference type="Proteomes" id="UP000196102"/>
    </source>
</evidence>